<dbReference type="PANTHER" id="PTHR33204:SF39">
    <property type="entry name" value="TRANSCRIPTIONAL REGULATORY PROTEIN"/>
    <property type="match status" value="1"/>
</dbReference>
<reference evidence="5 6" key="1">
    <citation type="journal article" date="2014" name="Nature">
        <title>Sequential evolution of bacterial morphology by co-option of a developmental regulator.</title>
        <authorList>
            <person name="Jiang C."/>
            <person name="Brown P.J."/>
            <person name="Ducret A."/>
            <person name="Brun Y.V."/>
        </authorList>
    </citation>
    <scope>NUCLEOTIDE SEQUENCE [LARGE SCALE GENOMIC DNA]</scope>
    <source>
        <strain evidence="5 6">DSM 16100</strain>
    </source>
</reference>
<dbReference type="InterPro" id="IPR036388">
    <property type="entry name" value="WH-like_DNA-bd_sf"/>
</dbReference>
<dbReference type="Proteomes" id="UP000017837">
    <property type="component" value="Unassembled WGS sequence"/>
</dbReference>
<dbReference type="InterPro" id="IPR002577">
    <property type="entry name" value="HTH_HxlR"/>
</dbReference>
<dbReference type="SUPFAM" id="SSF46785">
    <property type="entry name" value="Winged helix' DNA-binding domain"/>
    <property type="match status" value="1"/>
</dbReference>
<sequence length="141" mass="15470">MKEPTHITPDLLAAMQGVMQSVGGKVDSSKCPVRDVMDHIGDKWSSLLMVALGSKPHRFGELKRAVPDISQRMLTQTLRDLQADGLVSRHVFPTVPPSVEYRLTPMGESMMPPLMGLMAWAAAHHAQIKQARLDFAEQAAA</sequence>
<evidence type="ECO:0000313" key="5">
    <source>
        <dbReference type="EMBL" id="ESQ86822.1"/>
    </source>
</evidence>
<dbReference type="AlphaFoldDB" id="V4NYH2"/>
<keyword evidence="6" id="KW-1185">Reference proteome</keyword>
<keyword evidence="2" id="KW-0238">DNA-binding</keyword>
<comment type="caution">
    <text evidence="5">The sequence shown here is derived from an EMBL/GenBank/DDBJ whole genome shotgun (WGS) entry which is preliminary data.</text>
</comment>
<gene>
    <name evidence="5" type="ORF">ABENE_17870</name>
</gene>
<proteinExistence type="predicted"/>
<dbReference type="InterPro" id="IPR036390">
    <property type="entry name" value="WH_DNA-bd_sf"/>
</dbReference>
<evidence type="ECO:0000259" key="4">
    <source>
        <dbReference type="PROSITE" id="PS51118"/>
    </source>
</evidence>
<evidence type="ECO:0000256" key="3">
    <source>
        <dbReference type="ARBA" id="ARBA00023163"/>
    </source>
</evidence>
<dbReference type="Gene3D" id="1.10.10.10">
    <property type="entry name" value="Winged helix-like DNA-binding domain superfamily/Winged helix DNA-binding domain"/>
    <property type="match status" value="1"/>
</dbReference>
<dbReference type="PANTHER" id="PTHR33204">
    <property type="entry name" value="TRANSCRIPTIONAL REGULATOR, MARR FAMILY"/>
    <property type="match status" value="1"/>
</dbReference>
<evidence type="ECO:0000313" key="6">
    <source>
        <dbReference type="Proteomes" id="UP000017837"/>
    </source>
</evidence>
<dbReference type="EMBL" id="AWGB01000049">
    <property type="protein sequence ID" value="ESQ86822.1"/>
    <property type="molecule type" value="Genomic_DNA"/>
</dbReference>
<dbReference type="PROSITE" id="PS51118">
    <property type="entry name" value="HTH_HXLR"/>
    <property type="match status" value="1"/>
</dbReference>
<keyword evidence="3" id="KW-0804">Transcription</keyword>
<dbReference type="GO" id="GO:0003677">
    <property type="term" value="F:DNA binding"/>
    <property type="evidence" value="ECO:0007669"/>
    <property type="project" value="UniProtKB-KW"/>
</dbReference>
<dbReference type="STRING" id="1121022.GCA_000376105_03829"/>
<accession>V4NYH2</accession>
<evidence type="ECO:0000256" key="1">
    <source>
        <dbReference type="ARBA" id="ARBA00023015"/>
    </source>
</evidence>
<dbReference type="eggNOG" id="COG1733">
    <property type="taxonomic scope" value="Bacteria"/>
</dbReference>
<name>V4NYH2_9CAUL</name>
<dbReference type="Pfam" id="PF01638">
    <property type="entry name" value="HxlR"/>
    <property type="match status" value="1"/>
</dbReference>
<dbReference type="PATRIC" id="fig|1121022.4.peg.3653"/>
<organism evidence="5 6">
    <name type="scientific">Asticcacaulis benevestitus DSM 16100 = ATCC BAA-896</name>
    <dbReference type="NCBI Taxonomy" id="1121022"/>
    <lineage>
        <taxon>Bacteria</taxon>
        <taxon>Pseudomonadati</taxon>
        <taxon>Pseudomonadota</taxon>
        <taxon>Alphaproteobacteria</taxon>
        <taxon>Caulobacterales</taxon>
        <taxon>Caulobacteraceae</taxon>
        <taxon>Asticcacaulis</taxon>
    </lineage>
</organism>
<evidence type="ECO:0000256" key="2">
    <source>
        <dbReference type="ARBA" id="ARBA00023125"/>
    </source>
</evidence>
<protein>
    <recommendedName>
        <fullName evidence="4">HTH hxlR-type domain-containing protein</fullName>
    </recommendedName>
</protein>
<keyword evidence="1" id="KW-0805">Transcription regulation</keyword>
<feature type="domain" description="HTH hxlR-type" evidence="4">
    <location>
        <begin position="31"/>
        <end position="129"/>
    </location>
</feature>
<dbReference type="RefSeq" id="WP_018083516.1">
    <property type="nucleotide sequence ID" value="NZ_AQWM01000034.1"/>
</dbReference>